<gene>
    <name evidence="4" type="ORF">TWF696_001149</name>
</gene>
<dbReference type="Proteomes" id="UP001375240">
    <property type="component" value="Unassembled WGS sequence"/>
</dbReference>
<keyword evidence="3" id="KW-0732">Signal</keyword>
<feature type="region of interest" description="Disordered" evidence="1">
    <location>
        <begin position="216"/>
        <end position="267"/>
    </location>
</feature>
<dbReference type="EMBL" id="JAVHNQ010000001">
    <property type="protein sequence ID" value="KAK6360029.1"/>
    <property type="molecule type" value="Genomic_DNA"/>
</dbReference>
<keyword evidence="2" id="KW-0812">Transmembrane</keyword>
<proteinExistence type="predicted"/>
<keyword evidence="2" id="KW-1133">Transmembrane helix</keyword>
<feature type="chain" id="PRO_5043967751" evidence="3">
    <location>
        <begin position="22"/>
        <end position="344"/>
    </location>
</feature>
<name>A0AAV9VG69_9PEZI</name>
<accession>A0AAV9VG69</accession>
<evidence type="ECO:0000256" key="1">
    <source>
        <dbReference type="SAM" id="MobiDB-lite"/>
    </source>
</evidence>
<feature type="transmembrane region" description="Helical" evidence="2">
    <location>
        <begin position="304"/>
        <end position="326"/>
    </location>
</feature>
<dbReference type="AlphaFoldDB" id="A0AAV9VG69"/>
<feature type="compositionally biased region" description="Basic and acidic residues" evidence="1">
    <location>
        <begin position="223"/>
        <end position="254"/>
    </location>
</feature>
<organism evidence="4 5">
    <name type="scientific">Orbilia brochopaga</name>
    <dbReference type="NCBI Taxonomy" id="3140254"/>
    <lineage>
        <taxon>Eukaryota</taxon>
        <taxon>Fungi</taxon>
        <taxon>Dikarya</taxon>
        <taxon>Ascomycota</taxon>
        <taxon>Pezizomycotina</taxon>
        <taxon>Orbiliomycetes</taxon>
        <taxon>Orbiliales</taxon>
        <taxon>Orbiliaceae</taxon>
        <taxon>Orbilia</taxon>
    </lineage>
</organism>
<evidence type="ECO:0000313" key="5">
    <source>
        <dbReference type="Proteomes" id="UP001375240"/>
    </source>
</evidence>
<reference evidence="4 5" key="1">
    <citation type="submission" date="2019-10" db="EMBL/GenBank/DDBJ databases">
        <authorList>
            <person name="Palmer J.M."/>
        </authorList>
    </citation>
    <scope>NUCLEOTIDE SEQUENCE [LARGE SCALE GENOMIC DNA]</scope>
    <source>
        <strain evidence="4 5">TWF696</strain>
    </source>
</reference>
<protein>
    <submittedName>
        <fullName evidence="4">Uncharacterized protein</fullName>
    </submittedName>
</protein>
<feature type="compositionally biased region" description="Polar residues" evidence="1">
    <location>
        <begin position="53"/>
        <end position="70"/>
    </location>
</feature>
<comment type="caution">
    <text evidence="4">The sequence shown here is derived from an EMBL/GenBank/DDBJ whole genome shotgun (WGS) entry which is preliminary data.</text>
</comment>
<feature type="region of interest" description="Disordered" evidence="1">
    <location>
        <begin position="47"/>
        <end position="74"/>
    </location>
</feature>
<evidence type="ECO:0000313" key="4">
    <source>
        <dbReference type="EMBL" id="KAK6360029.1"/>
    </source>
</evidence>
<evidence type="ECO:0000256" key="3">
    <source>
        <dbReference type="SAM" id="SignalP"/>
    </source>
</evidence>
<feature type="transmembrane region" description="Helical" evidence="2">
    <location>
        <begin position="136"/>
        <end position="155"/>
    </location>
</feature>
<keyword evidence="2" id="KW-0472">Membrane</keyword>
<evidence type="ECO:0000256" key="2">
    <source>
        <dbReference type="SAM" id="Phobius"/>
    </source>
</evidence>
<keyword evidence="5" id="KW-1185">Reference proteome</keyword>
<sequence length="344" mass="37348">MKPPLQLCLLLTTLLTTNSYAARLAATNSSPSTTSISLQSSLSTLEEAGTARDISNNSNDEASSTATVSSDVPDIDSSGTATNYMADAALSSVTTFIQNDGSPTSSPVPLLNATDAMLSCRNYPSKAAVRACNAKVVASLFVLAYIFALRAVLWLQGLSVRQVLELGERLARCRDSFDGWAWEEQGSWKIRQQPNLPGVAMLGVLALQELLNERDVGANGDETDQKRRDASIDLDYRRQERDRRRDTTPARSQDHIAGAGNESHMTEKEKNAIRPMTLQEKAKITQMIKAAHERIMHDTRSKRVVWGVGVSLLVIGGSLVGLAVLISVPCKEISRLGTCPFREG</sequence>
<feature type="signal peptide" evidence="3">
    <location>
        <begin position="1"/>
        <end position="21"/>
    </location>
</feature>